<dbReference type="PROSITE" id="PS50985">
    <property type="entry name" value="GRAS"/>
    <property type="match status" value="1"/>
</dbReference>
<feature type="region of interest" description="SAW" evidence="3">
    <location>
        <begin position="407"/>
        <end position="482"/>
    </location>
</feature>
<evidence type="ECO:0000256" key="1">
    <source>
        <dbReference type="ARBA" id="ARBA00023015"/>
    </source>
</evidence>
<keyword evidence="2" id="KW-0804">Transcription</keyword>
<dbReference type="OMA" id="CARLWRM"/>
<dbReference type="STRING" id="4565.A0A3B5Z4Q6"/>
<sequence length="517" mass="55352">MDMDAHTQPALTAFTQLAREEHMAHFAFSWQGMEPAPAASLSGAGATLPLHSVQGAAAARNSADAARNSADASYCPDPATYAPAVLATVPPTIAEAGAKRRQDAENIALYLIHILHKCAEAIEAGDYAVAAGKLSEARTMLATSVSTTTGIGRVASHFAAALAHRLFPASPHSSFTLDASPERAGELYRQFYDAGPYLKFAHFTANQAILEAFEGCDRVHVVDLAIKQGVQWTTLIQALSIRPGGPPSVRITGIGSAPAVDEAGLRLAELARAMNVPFSFQRFTDDSLDQLKPWMFQVLPGEAVAVNSICQLHRLLVDPDAASTSLPTPIDVVLGWIASMQPRVFTVVEQEADHNKPRLPTRFENAMFYYGSVLDSMEAMSASRGGVIGNGAGADAYVQREIFDIVCGEGSARTERHEPLACWCARLWRMGLTHVPLGPSAAYQAAKLVRMYSTAGFRVQEIGGCLSLMWHERPLFTASVWSAMPADGAAEERADKHKLKMSIGESSSGHLPDAGAQ</sequence>
<dbReference type="GO" id="GO:0043565">
    <property type="term" value="F:sequence-specific DNA binding"/>
    <property type="evidence" value="ECO:0000318"/>
    <property type="project" value="GO_Central"/>
</dbReference>
<keyword evidence="1" id="KW-0805">Transcription regulation</keyword>
<dbReference type="Proteomes" id="UP000019116">
    <property type="component" value="Chromosome 1B"/>
</dbReference>
<dbReference type="PANTHER" id="PTHR31636">
    <property type="entry name" value="OSJNBA0084A10.13 PROTEIN-RELATED"/>
    <property type="match status" value="1"/>
</dbReference>
<dbReference type="GO" id="GO:0003700">
    <property type="term" value="F:DNA-binding transcription factor activity"/>
    <property type="evidence" value="ECO:0000318"/>
    <property type="project" value="GO_Central"/>
</dbReference>
<dbReference type="EnsemblPlants" id="TraesCS1B02G443800.1">
    <property type="protein sequence ID" value="TraesCS1B02G443800.1.cds1"/>
    <property type="gene ID" value="TraesCS1B02G443800"/>
</dbReference>
<gene>
    <name evidence="5" type="primary">LOC123182119</name>
</gene>
<keyword evidence="6" id="KW-1185">Reference proteome</keyword>
<dbReference type="Gramene" id="TraesCS1B03G1192200.1">
    <property type="protein sequence ID" value="TraesCS1B03G1192200.1.CDS1"/>
    <property type="gene ID" value="TraesCS1B03G1192200"/>
</dbReference>
<dbReference type="Gramene" id="TraesROB_scaffold_049368_01G000100.1">
    <property type="protein sequence ID" value="TraesROB_scaffold_049368_01G000100.1"/>
    <property type="gene ID" value="TraesROB_scaffold_049368_01G000100"/>
</dbReference>
<dbReference type="InterPro" id="IPR005202">
    <property type="entry name" value="TF_GRAS"/>
</dbReference>
<dbReference type="Gramene" id="TraesCLE_scaffold_058977_01G000100.1">
    <property type="protein sequence ID" value="TraesCLE_scaffold_058977_01G000100.1"/>
    <property type="gene ID" value="TraesCLE_scaffold_058977_01G000100"/>
</dbReference>
<evidence type="ECO:0000256" key="4">
    <source>
        <dbReference type="SAM" id="MobiDB-lite"/>
    </source>
</evidence>
<evidence type="ECO:0000313" key="6">
    <source>
        <dbReference type="Proteomes" id="UP000019116"/>
    </source>
</evidence>
<feature type="short sequence motif" description="LXXLL motif" evidence="3">
    <location>
        <begin position="312"/>
        <end position="316"/>
    </location>
</feature>
<evidence type="ECO:0000313" key="5">
    <source>
        <dbReference type="EnsemblPlants" id="TraesCS1B02G443800.1.cds1"/>
    </source>
</evidence>
<organism evidence="5">
    <name type="scientific">Triticum aestivum</name>
    <name type="common">Wheat</name>
    <dbReference type="NCBI Taxonomy" id="4565"/>
    <lineage>
        <taxon>Eukaryota</taxon>
        <taxon>Viridiplantae</taxon>
        <taxon>Streptophyta</taxon>
        <taxon>Embryophyta</taxon>
        <taxon>Tracheophyta</taxon>
        <taxon>Spermatophyta</taxon>
        <taxon>Magnoliopsida</taxon>
        <taxon>Liliopsida</taxon>
        <taxon>Poales</taxon>
        <taxon>Poaceae</taxon>
        <taxon>BOP clade</taxon>
        <taxon>Pooideae</taxon>
        <taxon>Triticodae</taxon>
        <taxon>Triticeae</taxon>
        <taxon>Triticinae</taxon>
        <taxon>Triticum</taxon>
    </lineage>
</organism>
<comment type="caution">
    <text evidence="3">Lacks conserved residue(s) required for the propagation of feature annotation.</text>
</comment>
<feature type="region of interest" description="Leucine repeat II (LRII)" evidence="3">
    <location>
        <begin position="262"/>
        <end position="294"/>
    </location>
</feature>
<protein>
    <submittedName>
        <fullName evidence="5">Uncharacterized protein</fullName>
    </submittedName>
</protein>
<proteinExistence type="inferred from homology"/>
<dbReference type="GO" id="GO:0006355">
    <property type="term" value="P:regulation of DNA-templated transcription"/>
    <property type="evidence" value="ECO:0000318"/>
    <property type="project" value="GO_Central"/>
</dbReference>
<dbReference type="Pfam" id="PF03514">
    <property type="entry name" value="GRAS"/>
    <property type="match status" value="1"/>
</dbReference>
<dbReference type="OrthoDB" id="631113at2759"/>
<feature type="region of interest" description="Leucine repeat I (LRI)" evidence="3">
    <location>
        <begin position="109"/>
        <end position="169"/>
    </location>
</feature>
<accession>A0A3B5Z4Q6</accession>
<evidence type="ECO:0000256" key="2">
    <source>
        <dbReference type="ARBA" id="ARBA00023163"/>
    </source>
</evidence>
<dbReference type="AlphaFoldDB" id="A0A3B5Z4Q6"/>
<feature type="short sequence motif" description="VHIID" evidence="3">
    <location>
        <begin position="219"/>
        <end position="223"/>
    </location>
</feature>
<feature type="region of interest" description="VHIID" evidence="3">
    <location>
        <begin position="188"/>
        <end position="253"/>
    </location>
</feature>
<feature type="region of interest" description="Disordered" evidence="4">
    <location>
        <begin position="493"/>
        <end position="517"/>
    </location>
</feature>
<comment type="similarity">
    <text evidence="3">Belongs to the GRAS family.</text>
</comment>
<dbReference type="Gramene" id="TraesWEE_scaffold_055344_01G000100.1">
    <property type="protein sequence ID" value="TraesWEE_scaffold_055344_01G000100.1"/>
    <property type="gene ID" value="TraesWEE_scaffold_055344_01G000100"/>
</dbReference>
<dbReference type="GO" id="GO:0005634">
    <property type="term" value="C:nucleus"/>
    <property type="evidence" value="ECO:0000318"/>
    <property type="project" value="GO_Central"/>
</dbReference>
<evidence type="ECO:0000256" key="3">
    <source>
        <dbReference type="PROSITE-ProRule" id="PRU01191"/>
    </source>
</evidence>
<dbReference type="Gramene" id="TraesCS1B02G443800.1">
    <property type="protein sequence ID" value="TraesCS1B02G443800.1.cds1"/>
    <property type="gene ID" value="TraesCS1B02G443800"/>
</dbReference>
<dbReference type="SMR" id="A0A3B5Z4Q6"/>
<reference evidence="5" key="1">
    <citation type="submission" date="2018-08" db="EMBL/GenBank/DDBJ databases">
        <authorList>
            <person name="Rossello M."/>
        </authorList>
    </citation>
    <scope>NUCLEOTIDE SEQUENCE [LARGE SCALE GENOMIC DNA]</scope>
    <source>
        <strain evidence="5">cv. Chinese Spring</strain>
    </source>
</reference>
<name>A0A3B5Z4Q6_WHEAT</name>
<reference evidence="5" key="2">
    <citation type="submission" date="2018-10" db="UniProtKB">
        <authorList>
            <consortium name="EnsemblPlants"/>
        </authorList>
    </citation>
    <scope>IDENTIFICATION</scope>
</reference>